<evidence type="ECO:0000256" key="5">
    <source>
        <dbReference type="ARBA" id="ARBA00022842"/>
    </source>
</evidence>
<gene>
    <name evidence="7" type="ORF">BN85401440</name>
</gene>
<keyword evidence="5" id="KW-0460">Magnesium</keyword>
<keyword evidence="4 7" id="KW-0378">Hydrolase</keyword>
<dbReference type="AlphaFoldDB" id="U4KQZ0"/>
<dbReference type="SUPFAM" id="SSF55811">
    <property type="entry name" value="Nudix"/>
    <property type="match status" value="1"/>
</dbReference>
<dbReference type="GO" id="GO:0005737">
    <property type="term" value="C:cytoplasm"/>
    <property type="evidence" value="ECO:0007669"/>
    <property type="project" value="TreeGrafter"/>
</dbReference>
<evidence type="ECO:0000256" key="4">
    <source>
        <dbReference type="ARBA" id="ARBA00022801"/>
    </source>
</evidence>
<protein>
    <submittedName>
        <fullName evidence="7">NUDIX hydrolase superfamily protein</fullName>
    </submittedName>
</protein>
<dbReference type="PROSITE" id="PS00893">
    <property type="entry name" value="NUDIX_BOX"/>
    <property type="match status" value="1"/>
</dbReference>
<dbReference type="InterPro" id="IPR000086">
    <property type="entry name" value="NUDIX_hydrolase_dom"/>
</dbReference>
<sequence>MHNYIYTIAIIQYKDEILLQNRIKSPWNGMWNAIGGKKEKNESSLDCIVREINEETTLVIPKEMMIDKGIVTWGTEKDELRSGMHLYYTKLDDKNKIDIIKNNEGIYTWKRLEWILEKDNLGVAPNLKYILRNIYKNNKRYEYHCIFETKGLVDVIFKELGDNK</sequence>
<dbReference type="CDD" id="cd18886">
    <property type="entry name" value="NUDIX_MutT_Nudt1"/>
    <property type="match status" value="1"/>
</dbReference>
<comment type="cofactor">
    <cofactor evidence="1">
        <name>Mg(2+)</name>
        <dbReference type="ChEBI" id="CHEBI:18420"/>
    </cofactor>
</comment>
<evidence type="ECO:0000259" key="6">
    <source>
        <dbReference type="PROSITE" id="PS51462"/>
    </source>
</evidence>
<dbReference type="PANTHER" id="PTHR43758">
    <property type="entry name" value="7,8-DIHYDRO-8-OXOGUANINE TRIPHOSPHATASE"/>
    <property type="match status" value="1"/>
</dbReference>
<dbReference type="STRING" id="1318466.BN85401440"/>
<dbReference type="PROSITE" id="PS51462">
    <property type="entry name" value="NUDIX"/>
    <property type="match status" value="1"/>
</dbReference>
<evidence type="ECO:0000313" key="8">
    <source>
        <dbReference type="Proteomes" id="UP000032740"/>
    </source>
</evidence>
<proteinExistence type="inferred from homology"/>
<dbReference type="PANTHER" id="PTHR43758:SF2">
    <property type="entry name" value="OXIDIZED PURINE NUCLEOSIDE TRIPHOSPHATE HYDROLASE"/>
    <property type="match status" value="1"/>
</dbReference>
<dbReference type="EMBL" id="FO681347">
    <property type="protein sequence ID" value="CCV63721.1"/>
    <property type="molecule type" value="Genomic_DNA"/>
</dbReference>
<keyword evidence="3" id="KW-0479">Metal-binding</keyword>
<name>U4KQZ0_ALTPJ</name>
<dbReference type="Proteomes" id="UP000032740">
    <property type="component" value="Chromosome"/>
</dbReference>
<keyword evidence="8" id="KW-1185">Reference proteome</keyword>
<dbReference type="GO" id="GO:0016818">
    <property type="term" value="F:hydrolase activity, acting on acid anhydrides, in phosphorus-containing anhydrides"/>
    <property type="evidence" value="ECO:0007669"/>
    <property type="project" value="TreeGrafter"/>
</dbReference>
<reference evidence="7 8" key="1">
    <citation type="journal article" date="2013" name="J. Mol. Microbiol. Biotechnol.">
        <title>Analysis of the Complete Genomes of Acholeplasma brassicae , A. palmae and A. laidlawii and Their Comparison to the Obligate Parasites from ' Candidatus Phytoplasma'.</title>
        <authorList>
            <person name="Kube M."/>
            <person name="Siewert C."/>
            <person name="Migdoll A.M."/>
            <person name="Duduk B."/>
            <person name="Holz S."/>
            <person name="Rabus R."/>
            <person name="Seemuller E."/>
            <person name="Mitrovic J."/>
            <person name="Muller I."/>
            <person name="Buttner C."/>
            <person name="Reinhardt R."/>
        </authorList>
    </citation>
    <scope>NUCLEOTIDE SEQUENCE [LARGE SCALE GENOMIC DNA]</scope>
    <source>
        <strain evidence="7 8">J233</strain>
    </source>
</reference>
<dbReference type="HOGENOM" id="CLU_037162_27_0_14"/>
<dbReference type="Pfam" id="PF00293">
    <property type="entry name" value="NUDIX"/>
    <property type="match status" value="1"/>
</dbReference>
<dbReference type="KEGG" id="apal:BN85401440"/>
<accession>U4KQZ0</accession>
<evidence type="ECO:0000313" key="7">
    <source>
        <dbReference type="EMBL" id="CCV63721.1"/>
    </source>
</evidence>
<evidence type="ECO:0000256" key="3">
    <source>
        <dbReference type="ARBA" id="ARBA00022723"/>
    </source>
</evidence>
<organism evidence="7 8">
    <name type="scientific">Alteracholeplasma palmae (strain ATCC 49389 / J233)</name>
    <name type="common">Acholeplasma palmae</name>
    <dbReference type="NCBI Taxonomy" id="1318466"/>
    <lineage>
        <taxon>Bacteria</taxon>
        <taxon>Bacillati</taxon>
        <taxon>Mycoplasmatota</taxon>
        <taxon>Mollicutes</taxon>
        <taxon>Acholeplasmatales</taxon>
        <taxon>Acholeplasmataceae</taxon>
        <taxon>Acholeplasma</taxon>
    </lineage>
</organism>
<dbReference type="Gene3D" id="3.90.79.10">
    <property type="entry name" value="Nucleoside Triphosphate Pyrophosphohydrolase"/>
    <property type="match status" value="1"/>
</dbReference>
<evidence type="ECO:0000256" key="1">
    <source>
        <dbReference type="ARBA" id="ARBA00001946"/>
    </source>
</evidence>
<dbReference type="OrthoDB" id="9008185at2"/>
<feature type="domain" description="Nudix hydrolase" evidence="6">
    <location>
        <begin position="1"/>
        <end position="140"/>
    </location>
</feature>
<dbReference type="InterPro" id="IPR020084">
    <property type="entry name" value="NUDIX_hydrolase_CS"/>
</dbReference>
<dbReference type="InterPro" id="IPR015797">
    <property type="entry name" value="NUDIX_hydrolase-like_dom_sf"/>
</dbReference>
<evidence type="ECO:0000256" key="2">
    <source>
        <dbReference type="ARBA" id="ARBA00005582"/>
    </source>
</evidence>
<dbReference type="RefSeq" id="WP_026654668.1">
    <property type="nucleotide sequence ID" value="NC_022538.1"/>
</dbReference>
<comment type="similarity">
    <text evidence="2">Belongs to the Nudix hydrolase family.</text>
</comment>
<dbReference type="GO" id="GO:0046872">
    <property type="term" value="F:metal ion binding"/>
    <property type="evidence" value="ECO:0007669"/>
    <property type="project" value="UniProtKB-KW"/>
</dbReference>